<dbReference type="PANTHER" id="PTHR30204:SF58">
    <property type="entry name" value="HTH-TYPE TRANSCRIPTIONAL REGULATOR YFMP"/>
    <property type="match status" value="1"/>
</dbReference>
<evidence type="ECO:0000313" key="3">
    <source>
        <dbReference type="EMBL" id="SJN46631.1"/>
    </source>
</evidence>
<dbReference type="Proteomes" id="UP000196320">
    <property type="component" value="Unassembled WGS sequence"/>
</dbReference>
<dbReference type="GO" id="GO:0003677">
    <property type="term" value="F:DNA binding"/>
    <property type="evidence" value="ECO:0007669"/>
    <property type="project" value="UniProtKB-KW"/>
</dbReference>
<gene>
    <name evidence="3" type="ORF">FM104_15115</name>
</gene>
<name>A0A1R4KQG5_9MICO</name>
<evidence type="ECO:0000313" key="4">
    <source>
        <dbReference type="Proteomes" id="UP000196320"/>
    </source>
</evidence>
<dbReference type="AlphaFoldDB" id="A0A1R4KQG5"/>
<accession>A0A1R4KQG5</accession>
<dbReference type="EMBL" id="FUKO01000044">
    <property type="protein sequence ID" value="SJN46631.1"/>
    <property type="molecule type" value="Genomic_DNA"/>
</dbReference>
<evidence type="ECO:0000256" key="1">
    <source>
        <dbReference type="ARBA" id="ARBA00023125"/>
    </source>
</evidence>
<dbReference type="InterPro" id="IPR000551">
    <property type="entry name" value="MerR-type_HTH_dom"/>
</dbReference>
<organism evidence="3 4">
    <name type="scientific">Microbacterium esteraromaticum</name>
    <dbReference type="NCBI Taxonomy" id="57043"/>
    <lineage>
        <taxon>Bacteria</taxon>
        <taxon>Bacillati</taxon>
        <taxon>Actinomycetota</taxon>
        <taxon>Actinomycetes</taxon>
        <taxon>Micrococcales</taxon>
        <taxon>Microbacteriaceae</taxon>
        <taxon>Microbacterium</taxon>
    </lineage>
</organism>
<proteinExistence type="predicted"/>
<dbReference type="PRINTS" id="PR00040">
    <property type="entry name" value="HTHMERR"/>
</dbReference>
<evidence type="ECO:0000259" key="2">
    <source>
        <dbReference type="PROSITE" id="PS50937"/>
    </source>
</evidence>
<protein>
    <submittedName>
        <fullName evidence="3">HspR, transcriptional repressor of DnaK operon</fullName>
    </submittedName>
</protein>
<dbReference type="SUPFAM" id="SSF46955">
    <property type="entry name" value="Putative DNA-binding domain"/>
    <property type="match status" value="1"/>
</dbReference>
<dbReference type="GO" id="GO:0003700">
    <property type="term" value="F:DNA-binding transcription factor activity"/>
    <property type="evidence" value="ECO:0007669"/>
    <property type="project" value="InterPro"/>
</dbReference>
<dbReference type="OrthoDB" id="5345718at2"/>
<keyword evidence="1" id="KW-0238">DNA-binding</keyword>
<reference evidence="3 4" key="1">
    <citation type="submission" date="2017-02" db="EMBL/GenBank/DDBJ databases">
        <authorList>
            <person name="Peterson S.W."/>
        </authorList>
    </citation>
    <scope>NUCLEOTIDE SEQUENCE [LARGE SCALE GENOMIC DNA]</scope>
    <source>
        <strain evidence="3 4">B Mb 05.01</strain>
    </source>
</reference>
<feature type="domain" description="HTH merR-type" evidence="2">
    <location>
        <begin position="10"/>
        <end position="78"/>
    </location>
</feature>
<dbReference type="Pfam" id="PF13411">
    <property type="entry name" value="MerR_1"/>
    <property type="match status" value="1"/>
</dbReference>
<sequence length="96" mass="10943">MSEVKSTRPVYGIAVAAELVELPEATLRLYERRGLLVPFRSPGGTRRYSDDDLVRVRRVERLREAGVNLVGIRRVLHLEDENGRLRQELDDADQTG</sequence>
<dbReference type="SMART" id="SM00422">
    <property type="entry name" value="HTH_MERR"/>
    <property type="match status" value="1"/>
</dbReference>
<dbReference type="InterPro" id="IPR047057">
    <property type="entry name" value="MerR_fam"/>
</dbReference>
<keyword evidence="4" id="KW-1185">Reference proteome</keyword>
<dbReference type="PANTHER" id="PTHR30204">
    <property type="entry name" value="REDOX-CYCLING DRUG-SENSING TRANSCRIPTIONAL ACTIVATOR SOXR"/>
    <property type="match status" value="1"/>
</dbReference>
<dbReference type="PROSITE" id="PS50937">
    <property type="entry name" value="HTH_MERR_2"/>
    <property type="match status" value="1"/>
</dbReference>
<dbReference type="Gene3D" id="1.10.1660.10">
    <property type="match status" value="1"/>
</dbReference>
<dbReference type="RefSeq" id="WP_087133038.1">
    <property type="nucleotide sequence ID" value="NZ_FUKO01000044.1"/>
</dbReference>
<dbReference type="InterPro" id="IPR009061">
    <property type="entry name" value="DNA-bd_dom_put_sf"/>
</dbReference>